<dbReference type="SMART" id="SM01333">
    <property type="entry name" value="Tet_JBP"/>
    <property type="match status" value="1"/>
</dbReference>
<dbReference type="GO" id="GO:0002244">
    <property type="term" value="P:hematopoietic progenitor cell differentiation"/>
    <property type="evidence" value="ECO:0007669"/>
    <property type="project" value="Ensembl"/>
</dbReference>
<dbReference type="GO" id="GO:0035516">
    <property type="term" value="F:broad specificity oxidative DNA demethylase activity"/>
    <property type="evidence" value="ECO:0007669"/>
    <property type="project" value="Ensembl"/>
</dbReference>
<evidence type="ECO:0000313" key="14">
    <source>
        <dbReference type="Proteomes" id="UP000515150"/>
    </source>
</evidence>
<feature type="region of interest" description="Disordered" evidence="12">
    <location>
        <begin position="1290"/>
        <end position="1406"/>
    </location>
</feature>
<dbReference type="InterPro" id="IPR024779">
    <property type="entry name" value="2OGFeDO_JBP1/TET_oxygenase_dom"/>
</dbReference>
<dbReference type="GO" id="GO:0005694">
    <property type="term" value="C:chromosome"/>
    <property type="evidence" value="ECO:0007669"/>
    <property type="project" value="UniProtKB-SubCell"/>
</dbReference>
<dbReference type="GO" id="GO:0005634">
    <property type="term" value="C:nucleus"/>
    <property type="evidence" value="ECO:0007669"/>
    <property type="project" value="UniProtKB-UniRule"/>
</dbReference>
<dbReference type="GO" id="GO:0040029">
    <property type="term" value="P:epigenetic regulation of gene expression"/>
    <property type="evidence" value="ECO:0007669"/>
    <property type="project" value="InterPro"/>
</dbReference>
<feature type="compositionally biased region" description="Low complexity" evidence="12">
    <location>
        <begin position="602"/>
        <end position="619"/>
    </location>
</feature>
<evidence type="ECO:0000259" key="13">
    <source>
        <dbReference type="SMART" id="SM01333"/>
    </source>
</evidence>
<dbReference type="GO" id="GO:0071425">
    <property type="term" value="P:hematopoietic stem cell proliferation"/>
    <property type="evidence" value="ECO:0007669"/>
    <property type="project" value="Ensembl"/>
</dbReference>
<feature type="region of interest" description="Disordered" evidence="12">
    <location>
        <begin position="1674"/>
        <end position="1712"/>
    </location>
</feature>
<evidence type="ECO:0000256" key="7">
    <source>
        <dbReference type="ARBA" id="ARBA00023002"/>
    </source>
</evidence>
<feature type="compositionally biased region" description="Basic and acidic residues" evidence="12">
    <location>
        <begin position="1700"/>
        <end position="1712"/>
    </location>
</feature>
<dbReference type="GO" id="GO:0098508">
    <property type="term" value="P:endothelial to hematopoietic transition"/>
    <property type="evidence" value="ECO:0007669"/>
    <property type="project" value="Ensembl"/>
</dbReference>
<evidence type="ECO:0000256" key="2">
    <source>
        <dbReference type="ARBA" id="ARBA00007502"/>
    </source>
</evidence>
<dbReference type="GO" id="GO:0016055">
    <property type="term" value="P:Wnt signaling pathway"/>
    <property type="evidence" value="ECO:0007669"/>
    <property type="project" value="Ensembl"/>
</dbReference>
<evidence type="ECO:0000256" key="8">
    <source>
        <dbReference type="ARBA" id="ARBA00023004"/>
    </source>
</evidence>
<feature type="compositionally biased region" description="Polar residues" evidence="12">
    <location>
        <begin position="620"/>
        <end position="632"/>
    </location>
</feature>
<evidence type="ECO:0000256" key="6">
    <source>
        <dbReference type="ARBA" id="ARBA00022964"/>
    </source>
</evidence>
<feature type="compositionally biased region" description="Polar residues" evidence="12">
    <location>
        <begin position="647"/>
        <end position="676"/>
    </location>
</feature>
<feature type="compositionally biased region" description="Low complexity" evidence="12">
    <location>
        <begin position="1582"/>
        <end position="1592"/>
    </location>
</feature>
<evidence type="ECO:0000256" key="3">
    <source>
        <dbReference type="ARBA" id="ARBA00022454"/>
    </source>
</evidence>
<reference evidence="15 16" key="1">
    <citation type="submission" date="2025-04" db="UniProtKB">
        <authorList>
            <consortium name="RefSeq"/>
        </authorList>
    </citation>
    <scope>IDENTIFICATION</scope>
</reference>
<sequence length="1751" mass="192603">METEQARHETEESLILAQFGASHVPLKLQNGGSSSERDSLQIPGGTNWNHFKPSVGANAMKRHKDCNSPVQGLFNQGSYINGELVNGELKHALAEQSLLLPQPKKLKVDSEIKINNMSSTLVDNFPEFAKATDFECKSPQTEIKLDKRTSSFPNGDIFCLSRNKDSIPNGAASPPSTIESTPGDLLEKTLSQYYPEQVSIAPQMCGSELDSVSDSLAKLPTEGAQAPSLTSGLPNSAQMPDSQQQQPGTSGKEDGCNTYNSVNYVVNGYSDNFGADHQQQRHQTQQQPPPYPNHELSACQLPGMAPHANTANSSKQHQNGPQCYTDDTTAQGIYAKGKHEFNQHSFQNCNAPVEAAGGYGVFPNAKKMDPSKDIGPGQHHQHSTDKSDHYGIQPSEIKQNAGNFPGSDSAGPMVPSTNSEEVPENVSQQRDGSSGPTPHQQGWAHSQQQAPCVPSSQAQAQDKWKGFQAKAHSERQALNSHSQMLESNAAHRFQKQGVFNSFQHNTPEWQHSNSKAPQMHQHLPQKMPDQCNFPQNQQADSHYNPQMPSAHLSEDPDMQDLMTPGFLATQQQQQQQHCHLPRPQSHPPQFEEQQLKSPNYRPHSQPQPGQQQLQPSQPSRTNSAQSSNQHIQNSDHVKLSYNTATETQQHCPYPPNSGSSNLKQFQPQRPNNQCHQPNHMDFPQTSTQLQPHLSQGALKQQLSTQMYPKAEVQQKASCDQLQRGPLLPQGPAGPHGDFQKHTALRMHLLQRQDRQGLPPQSTSDPKHPLKAVKIEGGPRFEFPCSQQQEQQQLRDTGMRCIKQENPQSMCEQSKRQGNILASMEHSLRQYQLSPVFEKKSVAINSLNKVKVESSGPVTILSTNTDLGEAESSAAASATVALKKPPHSTPKKEQLLHRFVESPMKLLDTPIKNLLDTPLKTQYDIASCHCVDQICEKDEGPYYTHLGSAPNVAGIREMMEKRSGLTGGAIRIEKVIYTGKEGKSTQGCPIAKWVIRRSSADEKLLVLVRERNGHTCETACIVVVILIWEGIQPSLADHLYMELSETLTKHGTLTQRRCALNEERTCACQGLNPDACGASFSFGCSWSMYYNGCKFARSKIPRRFKLLGDDVKEEEKLEQNFQNLATLLGPVYKTLAPEAYANQVEHEHRAPDCRLGLKEGRPFSGVTACLDFCAHAHRDLHNMQGGSTVVCTLTREDNREIGKIPEDEQLHVLPLYKPSNTDEFGSEDGQQEKIKSGAIQVLSAFRRQVRMLAEPAKSCRQKKLDAKKAAANKNAMLDTSNDKAEKALTAKAKAGAHENAAQSTMAGPIPGAMGANLQPGQPRHPLGAHPQQLGHQSPLPSYPSSPNAANFPRFPGHPGSFPGTSKPGSMYPHQPPTPTSPYASPLHAPNSYINGSPRPHPGYQCNGGMPLDNYHPFYASNPKHLDLYRQQRPVLYSEPQYSVHQRFDANFPPRYSEPGLHVNGYNVSSVRPAHPMRPYGPYGPNGETQFIDPLSRAPSANGVLDYTAAVSKGGFPNPYLSRSHPILSPGQDPLHMQIKTEMGLSGPQLLSSQLSAGCLNPESQSGIGLTNGGHLGSGIKQEPGTPQTPTTPQNELWSDNEHNFLDPDIGGVAVAPSHGSVLIECAKRELHATTPLKNPERQHPTRISLVFYQHKNLNEAKHGLAMWEAKMAEKAREKEEDAERNGGEATPSKGSKKGVKREHPESEFSGERPYKRFIQALMEGSLSCTTNTYVSTSPYAFTKVTGPYSKFA</sequence>
<protein>
    <recommendedName>
        <fullName evidence="11">Methylcytosine dioxygenase TET</fullName>
        <ecNumber evidence="11">1.14.11.80</ecNumber>
    </recommendedName>
</protein>
<feature type="compositionally biased region" description="Low complexity" evidence="12">
    <location>
        <begin position="1290"/>
        <end position="1300"/>
    </location>
</feature>
<feature type="region of interest" description="Disordered" evidence="12">
    <location>
        <begin position="221"/>
        <end position="324"/>
    </location>
</feature>
<feature type="region of interest" description="Disordered" evidence="12">
    <location>
        <begin position="27"/>
        <end position="46"/>
    </location>
</feature>
<dbReference type="RefSeq" id="XP_029016670.1">
    <property type="nucleotide sequence ID" value="XM_029160837.3"/>
</dbReference>
<dbReference type="GO" id="GO:0141166">
    <property type="term" value="P:chromosomal 5-methylcytosine DNA demethylation pathway"/>
    <property type="evidence" value="ECO:0007669"/>
    <property type="project" value="UniProtKB-UniRule"/>
</dbReference>
<comment type="catalytic activity">
    <reaction evidence="10 11">
        <text>a 5-hydroxymethyl-2'-deoxycytidine in DNA + 2-oxoglutarate + O2 = a 5-formyl-2'-deoxycytidine in DNA + succinate + CO2 + H2O</text>
        <dbReference type="Rhea" id="RHEA:53828"/>
        <dbReference type="Rhea" id="RHEA-COMP:13315"/>
        <dbReference type="Rhea" id="RHEA-COMP:13656"/>
        <dbReference type="ChEBI" id="CHEBI:15377"/>
        <dbReference type="ChEBI" id="CHEBI:15379"/>
        <dbReference type="ChEBI" id="CHEBI:16526"/>
        <dbReference type="ChEBI" id="CHEBI:16810"/>
        <dbReference type="ChEBI" id="CHEBI:30031"/>
        <dbReference type="ChEBI" id="CHEBI:136731"/>
        <dbReference type="ChEBI" id="CHEBI:137731"/>
        <dbReference type="EC" id="1.14.11.80"/>
    </reaction>
</comment>
<evidence type="ECO:0000256" key="4">
    <source>
        <dbReference type="ARBA" id="ARBA00022723"/>
    </source>
</evidence>
<dbReference type="GO" id="GO:0070579">
    <property type="term" value="F:DNA 5-methylcytosine dioxygenase activity"/>
    <property type="evidence" value="ECO:0007669"/>
    <property type="project" value="UniProtKB-UniRule"/>
</dbReference>
<keyword evidence="14" id="KW-1185">Reference proteome</keyword>
<comment type="subcellular location">
    <subcellularLocation>
        <location evidence="1">Chromosome</location>
    </subcellularLocation>
</comment>
<dbReference type="GeneTree" id="ENSGT00940000160003"/>
<feature type="compositionally biased region" description="Polar residues" evidence="12">
    <location>
        <begin position="504"/>
        <end position="516"/>
    </location>
</feature>
<dbReference type="Pfam" id="PF12851">
    <property type="entry name" value="Tet_JBP"/>
    <property type="match status" value="1"/>
</dbReference>
<keyword evidence="3" id="KW-0158">Chromosome</keyword>
<dbReference type="InterPro" id="IPR046942">
    <property type="entry name" value="TET_oxygenase"/>
</dbReference>
<name>A0A6P7NEX0_BETSP</name>
<dbReference type="EC" id="1.14.11.80" evidence="11"/>
<comment type="catalytic activity">
    <reaction evidence="9 11">
        <text>a 5-formyl-2'-deoxycytidine in DNA + 2-oxoglutarate + O2 = a 5-carboxyl-2'-deoxycytidine in DNA + succinate + CO2 + H(+)</text>
        <dbReference type="Rhea" id="RHEA:53832"/>
        <dbReference type="Rhea" id="RHEA-COMP:13656"/>
        <dbReference type="Rhea" id="RHEA-COMP:13657"/>
        <dbReference type="ChEBI" id="CHEBI:15378"/>
        <dbReference type="ChEBI" id="CHEBI:15379"/>
        <dbReference type="ChEBI" id="CHEBI:16526"/>
        <dbReference type="ChEBI" id="CHEBI:16810"/>
        <dbReference type="ChEBI" id="CHEBI:30031"/>
        <dbReference type="ChEBI" id="CHEBI:137731"/>
        <dbReference type="ChEBI" id="CHEBI:137732"/>
        <dbReference type="EC" id="1.14.11.80"/>
    </reaction>
</comment>
<feature type="compositionally biased region" description="Polar residues" evidence="12">
    <location>
        <begin position="1332"/>
        <end position="1347"/>
    </location>
</feature>
<dbReference type="OrthoDB" id="8854879at2759"/>
<comment type="similarity">
    <text evidence="2 11">Belongs to the TET family.</text>
</comment>
<dbReference type="PANTHER" id="PTHR23358">
    <property type="entry name" value="METHYLCYTOSINE DIOXYGENASE TET"/>
    <property type="match status" value="1"/>
</dbReference>
<keyword evidence="4 11" id="KW-0479">Metal-binding</keyword>
<dbReference type="CTD" id="54790"/>
<evidence type="ECO:0000313" key="15">
    <source>
        <dbReference type="RefSeq" id="XP_029016670.1"/>
    </source>
</evidence>
<feature type="region of interest" description="Disordered" evidence="12">
    <location>
        <begin position="1561"/>
        <end position="1595"/>
    </location>
</feature>
<evidence type="ECO:0000256" key="9">
    <source>
        <dbReference type="ARBA" id="ARBA00047840"/>
    </source>
</evidence>
<feature type="compositionally biased region" description="Polar residues" evidence="12">
    <location>
        <begin position="415"/>
        <end position="460"/>
    </location>
</feature>
<comment type="cofactor">
    <cofactor evidence="11">
        <name>Fe(2+)</name>
        <dbReference type="ChEBI" id="CHEBI:29033"/>
    </cofactor>
    <text evidence="11">Binds 1 Fe(2+) ion per subunit.</text>
</comment>
<dbReference type="KEGG" id="bspl:114861517"/>
<feature type="region of interest" description="Disordered" evidence="12">
    <location>
        <begin position="647"/>
        <end position="738"/>
    </location>
</feature>
<dbReference type="Proteomes" id="UP000515150">
    <property type="component" value="Chromosome 1"/>
</dbReference>
<dbReference type="GO" id="GO:0007219">
    <property type="term" value="P:Notch signaling pathway"/>
    <property type="evidence" value="ECO:0007669"/>
    <property type="project" value="Ensembl"/>
</dbReference>
<proteinExistence type="inferred from homology"/>
<evidence type="ECO:0000256" key="5">
    <source>
        <dbReference type="ARBA" id="ARBA00022833"/>
    </source>
</evidence>
<evidence type="ECO:0000256" key="11">
    <source>
        <dbReference type="RuleBase" id="RU367064"/>
    </source>
</evidence>
<keyword evidence="7 11" id="KW-0560">Oxidoreductase</keyword>
<comment type="function">
    <text evidence="11">Dioxygenase that catalyzes the conversion of the modified genomic base 5-methylcytosine (5mC) into 5-hydroxymethylcytosine (5hmC) and plays a key role in epigenetic chromatin reprogramming during embryonic development.</text>
</comment>
<organism evidence="14 15">
    <name type="scientific">Betta splendens</name>
    <name type="common">Siamese fighting fish</name>
    <dbReference type="NCBI Taxonomy" id="158456"/>
    <lineage>
        <taxon>Eukaryota</taxon>
        <taxon>Metazoa</taxon>
        <taxon>Chordata</taxon>
        <taxon>Craniata</taxon>
        <taxon>Vertebrata</taxon>
        <taxon>Euteleostomi</taxon>
        <taxon>Actinopterygii</taxon>
        <taxon>Neopterygii</taxon>
        <taxon>Teleostei</taxon>
        <taxon>Neoteleostei</taxon>
        <taxon>Acanthomorphata</taxon>
        <taxon>Anabantaria</taxon>
        <taxon>Anabantiformes</taxon>
        <taxon>Anabantoidei</taxon>
        <taxon>Osphronemidae</taxon>
        <taxon>Betta</taxon>
    </lineage>
</organism>
<dbReference type="GeneID" id="114861517"/>
<comment type="catalytic activity">
    <reaction evidence="11">
        <text>a 5-methyl-2'-deoxycytidine in DNA + 2-oxoglutarate + O2 = a 5-hydroxymethyl-2'-deoxycytidine in DNA + succinate + CO2</text>
        <dbReference type="Rhea" id="RHEA:52636"/>
        <dbReference type="Rhea" id="RHEA-COMP:11370"/>
        <dbReference type="Rhea" id="RHEA-COMP:13315"/>
        <dbReference type="ChEBI" id="CHEBI:15379"/>
        <dbReference type="ChEBI" id="CHEBI:16526"/>
        <dbReference type="ChEBI" id="CHEBI:16810"/>
        <dbReference type="ChEBI" id="CHEBI:30031"/>
        <dbReference type="ChEBI" id="CHEBI:85454"/>
        <dbReference type="ChEBI" id="CHEBI:136731"/>
        <dbReference type="EC" id="1.14.11.80"/>
    </reaction>
</comment>
<feature type="compositionally biased region" description="Basic and acidic residues" evidence="12">
    <location>
        <begin position="1674"/>
        <end position="1685"/>
    </location>
</feature>
<evidence type="ECO:0000256" key="10">
    <source>
        <dbReference type="ARBA" id="ARBA00049431"/>
    </source>
</evidence>
<dbReference type="GO" id="GO:0060319">
    <property type="term" value="P:primitive erythrocyte differentiation"/>
    <property type="evidence" value="ECO:0007669"/>
    <property type="project" value="Ensembl"/>
</dbReference>
<evidence type="ECO:0000256" key="12">
    <source>
        <dbReference type="SAM" id="MobiDB-lite"/>
    </source>
</evidence>
<dbReference type="PANTHER" id="PTHR23358:SF3">
    <property type="entry name" value="METHYLCYTOSINE DIOXYGENASE TET2"/>
    <property type="match status" value="1"/>
</dbReference>
<feature type="region of interest" description="Disordered" evidence="12">
    <location>
        <begin position="504"/>
        <end position="632"/>
    </location>
</feature>
<keyword evidence="6 11" id="KW-0223">Dioxygenase</keyword>
<gene>
    <name evidence="15 16" type="primary">tet2</name>
</gene>
<dbReference type="RefSeq" id="XP_029016679.1">
    <property type="nucleotide sequence ID" value="XM_029160846.3"/>
</dbReference>
<dbReference type="GO" id="GO:0045944">
    <property type="term" value="P:positive regulation of transcription by RNA polymerase II"/>
    <property type="evidence" value="ECO:0007669"/>
    <property type="project" value="TreeGrafter"/>
</dbReference>
<feature type="domain" description="Methylcytosine dioxygenase TET1-3 oxygenase" evidence="13">
    <location>
        <begin position="1084"/>
        <end position="1654"/>
    </location>
</feature>
<feature type="compositionally biased region" description="Polar residues" evidence="12">
    <location>
        <begin position="227"/>
        <end position="249"/>
    </location>
</feature>
<evidence type="ECO:0000256" key="1">
    <source>
        <dbReference type="ARBA" id="ARBA00004286"/>
    </source>
</evidence>
<comment type="cofactor">
    <cofactor evidence="11">
        <name>Zn(2+)</name>
        <dbReference type="ChEBI" id="CHEBI:29105"/>
    </cofactor>
    <text evidence="11">The zinc ions have a structural role.</text>
</comment>
<keyword evidence="5 11" id="KW-0862">Zinc</keyword>
<feature type="compositionally biased region" description="Polar residues" evidence="12">
    <location>
        <begin position="683"/>
        <end position="706"/>
    </location>
</feature>
<keyword evidence="8 11" id="KW-0408">Iron</keyword>
<dbReference type="InterPro" id="IPR040175">
    <property type="entry name" value="TET1/2/3"/>
</dbReference>
<feature type="region of interest" description="Disordered" evidence="12">
    <location>
        <begin position="362"/>
        <end position="482"/>
    </location>
</feature>
<feature type="compositionally biased region" description="Polar residues" evidence="12">
    <location>
        <begin position="309"/>
        <end position="324"/>
    </location>
</feature>
<evidence type="ECO:0000313" key="16">
    <source>
        <dbReference type="RefSeq" id="XP_029016679.1"/>
    </source>
</evidence>
<feature type="compositionally biased region" description="Polar residues" evidence="12">
    <location>
        <begin position="532"/>
        <end position="547"/>
    </location>
</feature>
<dbReference type="GO" id="GO:0008270">
    <property type="term" value="F:zinc ion binding"/>
    <property type="evidence" value="ECO:0007669"/>
    <property type="project" value="UniProtKB-UniRule"/>
</dbReference>
<accession>A0A6P7NEX0</accession>